<dbReference type="GO" id="GO:0000049">
    <property type="term" value="F:tRNA binding"/>
    <property type="evidence" value="ECO:0007669"/>
    <property type="project" value="UniProtKB-UniRule"/>
</dbReference>
<dbReference type="GO" id="GO:0002938">
    <property type="term" value="P:tRNA guanine ribose methylation"/>
    <property type="evidence" value="ECO:0007669"/>
    <property type="project" value="UniProtKB-UniRule"/>
</dbReference>
<evidence type="ECO:0000259" key="8">
    <source>
        <dbReference type="Pfam" id="PF00588"/>
    </source>
</evidence>
<dbReference type="Gene3D" id="3.40.1280.10">
    <property type="match status" value="1"/>
</dbReference>
<evidence type="ECO:0000256" key="7">
    <source>
        <dbReference type="HAMAP-Rule" id="MF_02060"/>
    </source>
</evidence>
<feature type="binding site" evidence="7">
    <location>
        <position position="142"/>
    </location>
    <ligand>
        <name>S-adenosyl-L-methionine</name>
        <dbReference type="ChEBI" id="CHEBI:59789"/>
    </ligand>
</feature>
<dbReference type="InterPro" id="IPR033671">
    <property type="entry name" value="TrmH"/>
</dbReference>
<accession>G4QF25</accession>
<evidence type="ECO:0000259" key="9">
    <source>
        <dbReference type="Pfam" id="PF12105"/>
    </source>
</evidence>
<dbReference type="Pfam" id="PF12105">
    <property type="entry name" value="SpoU_methylas_C"/>
    <property type="match status" value="1"/>
</dbReference>
<organism evidence="10 11">
    <name type="scientific">Glaciecola nitratireducens (strain JCM 12485 / KCTC 12276 / FR1064)</name>
    <dbReference type="NCBI Taxonomy" id="1085623"/>
    <lineage>
        <taxon>Bacteria</taxon>
        <taxon>Pseudomonadati</taxon>
        <taxon>Pseudomonadota</taxon>
        <taxon>Gammaproteobacteria</taxon>
        <taxon>Alteromonadales</taxon>
        <taxon>Alteromonadaceae</taxon>
        <taxon>Brumicola</taxon>
    </lineage>
</organism>
<dbReference type="InterPro" id="IPR022724">
    <property type="entry name" value="rRNA_MeTrfase_SpoU_C"/>
</dbReference>
<comment type="catalytic activity">
    <reaction evidence="7">
        <text>guanosine(18) in tRNA + S-adenosyl-L-methionine = 2'-O-methylguanosine(18) in tRNA + S-adenosyl-L-homocysteine + H(+)</text>
        <dbReference type="Rhea" id="RHEA:20077"/>
        <dbReference type="Rhea" id="RHEA-COMP:10190"/>
        <dbReference type="Rhea" id="RHEA-COMP:10192"/>
        <dbReference type="ChEBI" id="CHEBI:15378"/>
        <dbReference type="ChEBI" id="CHEBI:57856"/>
        <dbReference type="ChEBI" id="CHEBI:59789"/>
        <dbReference type="ChEBI" id="CHEBI:74269"/>
        <dbReference type="ChEBI" id="CHEBI:74445"/>
        <dbReference type="EC" id="2.1.1.34"/>
    </reaction>
</comment>
<dbReference type="EC" id="2.1.1.34" evidence="7"/>
<evidence type="ECO:0000256" key="4">
    <source>
        <dbReference type="ARBA" id="ARBA00022691"/>
    </source>
</evidence>
<evidence type="ECO:0000256" key="5">
    <source>
        <dbReference type="ARBA" id="ARBA00022694"/>
    </source>
</evidence>
<keyword evidence="6 7" id="KW-0694">RNA-binding</keyword>
<dbReference type="EMBL" id="CP003060">
    <property type="protein sequence ID" value="AEP28369.1"/>
    <property type="molecule type" value="Genomic_DNA"/>
</dbReference>
<protein>
    <recommendedName>
        <fullName evidence="7">tRNA (guanosine(18)-2'-O)-methyltransferase</fullName>
        <ecNumber evidence="7">2.1.1.34</ecNumber>
    </recommendedName>
    <alternativeName>
        <fullName evidence="7">tRNA [Gm18] methyltransferase</fullName>
    </alternativeName>
</protein>
<evidence type="ECO:0000256" key="2">
    <source>
        <dbReference type="ARBA" id="ARBA00022603"/>
    </source>
</evidence>
<dbReference type="InterPro" id="IPR029028">
    <property type="entry name" value="Alpha/beta_knot_MTases"/>
</dbReference>
<feature type="domain" description="RNA methyltransferase SpoU/TrmH type C-terminal" evidence="9">
    <location>
        <begin position="166"/>
        <end position="219"/>
    </location>
</feature>
<dbReference type="CDD" id="cd18092">
    <property type="entry name" value="SpoU-like_TrmH"/>
    <property type="match status" value="1"/>
</dbReference>
<keyword evidence="2 7" id="KW-0489">Methyltransferase</keyword>
<dbReference type="InterPro" id="IPR029026">
    <property type="entry name" value="tRNA_m1G_MTases_N"/>
</dbReference>
<dbReference type="NCBIfam" id="NF008295">
    <property type="entry name" value="PRK11081.1"/>
    <property type="match status" value="1"/>
</dbReference>
<dbReference type="HOGENOM" id="CLU_021322_4_2_6"/>
<dbReference type="InterPro" id="IPR001537">
    <property type="entry name" value="SpoU_MeTrfase"/>
</dbReference>
<keyword evidence="5 7" id="KW-0819">tRNA processing</keyword>
<dbReference type="eggNOG" id="COG0566">
    <property type="taxonomic scope" value="Bacteria"/>
</dbReference>
<proteinExistence type="inferred from homology"/>
<name>G4QF25_GLANF</name>
<dbReference type="Proteomes" id="UP000009282">
    <property type="component" value="Chromosome"/>
</dbReference>
<keyword evidence="1 7" id="KW-0820">tRNA-binding</keyword>
<sequence>MNQRMSTERYNRICQLLKMRQPDLTVCMEEVTKPHNVSAVIRTCDAVGVHKVHAVWNESENLRKCTAMGSHVWVKTQLHKTMQDAVGCFKEQGMQVLVTHLDERASDFREVDYTKPTVVLLGQEKTGATADAIALADHSIIVPMVGMVQSLNVSVAAAIVMYEAQRQRQAAGMYEEQSLDEKECQEILFKGGFPFLFKECKRRNLAFPYIDEKGNIQADEAWWKALQFSKEH</sequence>
<comment type="caution">
    <text evidence="7">Lacks conserved residue(s) required for the propagation of feature annotation.</text>
</comment>
<evidence type="ECO:0000313" key="10">
    <source>
        <dbReference type="EMBL" id="AEP28369.1"/>
    </source>
</evidence>
<evidence type="ECO:0000256" key="1">
    <source>
        <dbReference type="ARBA" id="ARBA00022555"/>
    </source>
</evidence>
<comment type="similarity">
    <text evidence="7">Belongs to the class IV-like SAM-binding methyltransferase superfamily. RNA methyltransferase TrmH family.</text>
</comment>
<dbReference type="SUPFAM" id="SSF75217">
    <property type="entry name" value="alpha/beta knot"/>
    <property type="match status" value="1"/>
</dbReference>
<dbReference type="PANTHER" id="PTHR43453">
    <property type="entry name" value="RRNA METHYLASE-LIKE"/>
    <property type="match status" value="1"/>
</dbReference>
<dbReference type="GO" id="GO:0141100">
    <property type="term" value="F:tRNA (guanine(18)-2'-O)-methyltransferase activity"/>
    <property type="evidence" value="ECO:0007669"/>
    <property type="project" value="UniProtKB-UniRule"/>
</dbReference>
<gene>
    <name evidence="7 10" type="primary">trmH</name>
    <name evidence="10" type="ordered locus">GNIT_0215</name>
</gene>
<keyword evidence="11" id="KW-1185">Reference proteome</keyword>
<dbReference type="KEGG" id="gni:GNIT_0215"/>
<dbReference type="PANTHER" id="PTHR43453:SF1">
    <property type="entry name" value="TRNA_RRNA METHYLTRANSFERASE SPOU TYPE DOMAIN-CONTAINING PROTEIN"/>
    <property type="match status" value="1"/>
</dbReference>
<keyword evidence="3 7" id="KW-0808">Transferase</keyword>
<reference evidence="10 11" key="1">
    <citation type="journal article" date="2011" name="J. Bacteriol.">
        <title>Complete genome sequence of seawater bacterium Glaciecola nitratireducens FR1064T.</title>
        <authorList>
            <person name="Bian F."/>
            <person name="Qin Q.L."/>
            <person name="Xie B.B."/>
            <person name="Shu Y.L."/>
            <person name="Zhang X.Y."/>
            <person name="Yu Y."/>
            <person name="Chen B."/>
            <person name="Chen X.L."/>
            <person name="Zhou B.C."/>
            <person name="Zhang Y.Z."/>
        </authorList>
    </citation>
    <scope>NUCLEOTIDE SEQUENCE [LARGE SCALE GENOMIC DNA]</scope>
    <source>
        <strain evidence="11">JCM 12485 / KCTC 12276 / FR1064</strain>
    </source>
</reference>
<feature type="domain" description="tRNA/rRNA methyltransferase SpoU type" evidence="8">
    <location>
        <begin position="24"/>
        <end position="162"/>
    </location>
</feature>
<feature type="binding site" evidence="7">
    <location>
        <position position="151"/>
    </location>
    <ligand>
        <name>S-adenosyl-L-methionine</name>
        <dbReference type="ChEBI" id="CHEBI:59789"/>
    </ligand>
</feature>
<feature type="binding site" evidence="7">
    <location>
        <position position="99"/>
    </location>
    <ligand>
        <name>S-adenosyl-L-methionine</name>
        <dbReference type="ChEBI" id="CHEBI:59789"/>
    </ligand>
</feature>
<evidence type="ECO:0000313" key="11">
    <source>
        <dbReference type="Proteomes" id="UP000009282"/>
    </source>
</evidence>
<dbReference type="HAMAP" id="MF_02060">
    <property type="entry name" value="tRNA_methyltr_TrmH"/>
    <property type="match status" value="1"/>
</dbReference>
<dbReference type="AlphaFoldDB" id="G4QF25"/>
<evidence type="ECO:0000256" key="3">
    <source>
        <dbReference type="ARBA" id="ARBA00022679"/>
    </source>
</evidence>
<keyword evidence="4 7" id="KW-0949">S-adenosyl-L-methionine</keyword>
<comment type="function">
    <text evidence="7">Catalyzes the 2'-O methylation of guanosine at position 18 in tRNA.</text>
</comment>
<evidence type="ECO:0000256" key="6">
    <source>
        <dbReference type="ARBA" id="ARBA00022884"/>
    </source>
</evidence>
<dbReference type="Pfam" id="PF00588">
    <property type="entry name" value="SpoU_methylase"/>
    <property type="match status" value="1"/>
</dbReference>
<dbReference type="STRING" id="1085623.GNIT_0215"/>